<feature type="chain" id="PRO_5035833491" evidence="1">
    <location>
        <begin position="24"/>
        <end position="90"/>
    </location>
</feature>
<comment type="caution">
    <text evidence="2">The sequence shown here is derived from an EMBL/GenBank/DDBJ whole genome shotgun (WGS) entry which is preliminary data.</text>
</comment>
<gene>
    <name evidence="2" type="ORF">CSKR_200261</name>
</gene>
<keyword evidence="1" id="KW-0732">Signal</keyword>
<evidence type="ECO:0000313" key="2">
    <source>
        <dbReference type="EMBL" id="KAG5442394.1"/>
    </source>
</evidence>
<organism evidence="2 3">
    <name type="scientific">Clonorchis sinensis</name>
    <name type="common">Chinese liver fluke</name>
    <dbReference type="NCBI Taxonomy" id="79923"/>
    <lineage>
        <taxon>Eukaryota</taxon>
        <taxon>Metazoa</taxon>
        <taxon>Spiralia</taxon>
        <taxon>Lophotrochozoa</taxon>
        <taxon>Platyhelminthes</taxon>
        <taxon>Trematoda</taxon>
        <taxon>Digenea</taxon>
        <taxon>Opisthorchiida</taxon>
        <taxon>Opisthorchiata</taxon>
        <taxon>Opisthorchiidae</taxon>
        <taxon>Clonorchis</taxon>
    </lineage>
</organism>
<dbReference type="EMBL" id="NIRI02000076">
    <property type="protein sequence ID" value="KAG5442394.1"/>
    <property type="molecule type" value="Genomic_DNA"/>
</dbReference>
<reference evidence="2 3" key="1">
    <citation type="journal article" date="2018" name="Biotechnol. Adv.">
        <title>Improved genomic resources and new bioinformatic workflow for the carcinogenic parasite Clonorchis sinensis: Biotechnological implications.</title>
        <authorList>
            <person name="Wang D."/>
            <person name="Korhonen P.K."/>
            <person name="Gasser R.B."/>
            <person name="Young N.D."/>
        </authorList>
    </citation>
    <scope>NUCLEOTIDE SEQUENCE [LARGE SCALE GENOMIC DNA]</scope>
    <source>
        <strain evidence="2">Cs-k2</strain>
    </source>
</reference>
<keyword evidence="3" id="KW-1185">Reference proteome</keyword>
<evidence type="ECO:0000313" key="3">
    <source>
        <dbReference type="Proteomes" id="UP000286415"/>
    </source>
</evidence>
<feature type="signal peptide" evidence="1">
    <location>
        <begin position="1"/>
        <end position="23"/>
    </location>
</feature>
<name>A0A8T1LZ59_CLOSI</name>
<dbReference type="Proteomes" id="UP000286415">
    <property type="component" value="Unassembled WGS sequence"/>
</dbReference>
<protein>
    <submittedName>
        <fullName evidence="2">Uncharacterized protein</fullName>
    </submittedName>
</protein>
<reference evidence="2 3" key="2">
    <citation type="journal article" date="2021" name="Genomics">
        <title>High-quality reference genome for Clonorchis sinensis.</title>
        <authorList>
            <person name="Young N.D."/>
            <person name="Stroehlein A.J."/>
            <person name="Kinkar L."/>
            <person name="Wang T."/>
            <person name="Sohn W.M."/>
            <person name="Chang B.C.H."/>
            <person name="Kaur P."/>
            <person name="Weisz D."/>
            <person name="Dudchenko O."/>
            <person name="Aiden E.L."/>
            <person name="Korhonen P.K."/>
            <person name="Gasser R.B."/>
        </authorList>
    </citation>
    <scope>NUCLEOTIDE SEQUENCE [LARGE SCALE GENOMIC DNA]</scope>
    <source>
        <strain evidence="2">Cs-k2</strain>
    </source>
</reference>
<proteinExistence type="predicted"/>
<sequence>MKVFSLICLSLFLISVMNNRASADDEILEKQKQSFEKLSENVELLKMETYTKVRKYVRAYLGKDEMGVTLFNLLDIMVTRLRKRVQEMLP</sequence>
<evidence type="ECO:0000256" key="1">
    <source>
        <dbReference type="SAM" id="SignalP"/>
    </source>
</evidence>
<accession>A0A8T1LZ59</accession>
<dbReference type="AlphaFoldDB" id="A0A8T1LZ59"/>